<feature type="transmembrane region" description="Helical" evidence="6">
    <location>
        <begin position="37"/>
        <end position="66"/>
    </location>
</feature>
<dbReference type="InterPro" id="IPR051311">
    <property type="entry name" value="DedA_domain"/>
</dbReference>
<keyword evidence="2" id="KW-1003">Cell membrane</keyword>
<feature type="transmembrane region" description="Helical" evidence="6">
    <location>
        <begin position="130"/>
        <end position="155"/>
    </location>
</feature>
<dbReference type="PANTHER" id="PTHR42709:SF6">
    <property type="entry name" value="UNDECAPRENYL PHOSPHATE TRANSPORTER A"/>
    <property type="match status" value="1"/>
</dbReference>
<dbReference type="RefSeq" id="WP_096432366.1">
    <property type="nucleotide sequence ID" value="NZ_NTJD01000004.1"/>
</dbReference>
<keyword evidence="4 6" id="KW-1133">Transmembrane helix</keyword>
<feature type="transmembrane region" description="Helical" evidence="6">
    <location>
        <begin position="7"/>
        <end position="25"/>
    </location>
</feature>
<feature type="transmembrane region" description="Helical" evidence="6">
    <location>
        <begin position="167"/>
        <end position="184"/>
    </location>
</feature>
<evidence type="ECO:0000256" key="4">
    <source>
        <dbReference type="ARBA" id="ARBA00022989"/>
    </source>
</evidence>
<evidence type="ECO:0000313" key="9">
    <source>
        <dbReference type="Proteomes" id="UP000243507"/>
    </source>
</evidence>
<dbReference type="Pfam" id="PF09335">
    <property type="entry name" value="VTT_dom"/>
    <property type="match status" value="1"/>
</dbReference>
<feature type="transmembrane region" description="Helical" evidence="6">
    <location>
        <begin position="103"/>
        <end position="124"/>
    </location>
</feature>
<dbReference type="AlphaFoldDB" id="A0A2A4CL50"/>
<comment type="caution">
    <text evidence="8">The sequence shown here is derived from an EMBL/GenBank/DDBJ whole genome shotgun (WGS) entry which is preliminary data.</text>
</comment>
<evidence type="ECO:0000256" key="3">
    <source>
        <dbReference type="ARBA" id="ARBA00022692"/>
    </source>
</evidence>
<evidence type="ECO:0000256" key="5">
    <source>
        <dbReference type="ARBA" id="ARBA00023136"/>
    </source>
</evidence>
<evidence type="ECO:0000313" key="8">
    <source>
        <dbReference type="EMBL" id="PCD76743.1"/>
    </source>
</evidence>
<comment type="subcellular location">
    <subcellularLocation>
        <location evidence="1">Cell membrane</location>
        <topology evidence="1">Multi-pass membrane protein</topology>
    </subcellularLocation>
</comment>
<keyword evidence="5 6" id="KW-0472">Membrane</keyword>
<dbReference type="EMBL" id="NTJD01000004">
    <property type="protein sequence ID" value="PCD76743.1"/>
    <property type="molecule type" value="Genomic_DNA"/>
</dbReference>
<evidence type="ECO:0000256" key="1">
    <source>
        <dbReference type="ARBA" id="ARBA00004651"/>
    </source>
</evidence>
<evidence type="ECO:0000256" key="2">
    <source>
        <dbReference type="ARBA" id="ARBA00022475"/>
    </source>
</evidence>
<feature type="domain" description="VTT" evidence="7">
    <location>
        <begin position="28"/>
        <end position="151"/>
    </location>
</feature>
<dbReference type="PANTHER" id="PTHR42709">
    <property type="entry name" value="ALKALINE PHOSPHATASE LIKE PROTEIN"/>
    <property type="match status" value="1"/>
</dbReference>
<sequence length="191" mass="20109">MEDGSALIALIETYSLAILLPLAVVEGPVVSVLAGYLAAQGLVGAGAAGTLLVLADLVGDALLYLVGRRSRSIAPDGILSRLGVTRRRLARVVRRFRRDGLRYLLVGKLTHSAGFAVLIAAGAARVPPLSFFAVNLAATIPKTGALLALGWFLGAAWQSADSLLPKLSMAGLALFALFILILFWKRHKEPA</sequence>
<reference evidence="8 9" key="1">
    <citation type="submission" date="2017-09" db="EMBL/GenBank/DDBJ databases">
        <title>A multilocus sequence analysis scheme for characterization of bacteria in the genus Thioclava.</title>
        <authorList>
            <person name="Liu Y."/>
            <person name="Shao Z."/>
        </authorList>
    </citation>
    <scope>NUCLEOTIDE SEQUENCE [LARGE SCALE GENOMIC DNA]</scope>
    <source>
        <strain evidence="8 9">CAU 1312</strain>
    </source>
</reference>
<dbReference type="Proteomes" id="UP000243507">
    <property type="component" value="Unassembled WGS sequence"/>
</dbReference>
<proteinExistence type="predicted"/>
<keyword evidence="3 6" id="KW-0812">Transmembrane</keyword>
<evidence type="ECO:0000259" key="7">
    <source>
        <dbReference type="Pfam" id="PF09335"/>
    </source>
</evidence>
<dbReference type="GO" id="GO:0005886">
    <property type="term" value="C:plasma membrane"/>
    <property type="evidence" value="ECO:0007669"/>
    <property type="project" value="UniProtKB-SubCell"/>
</dbReference>
<keyword evidence="9" id="KW-1185">Reference proteome</keyword>
<name>A0A2A4CL50_9RHOB</name>
<accession>A0A2A4CL50</accession>
<gene>
    <name evidence="8" type="ORF">CLN94_06445</name>
</gene>
<dbReference type="InterPro" id="IPR032816">
    <property type="entry name" value="VTT_dom"/>
</dbReference>
<protein>
    <recommendedName>
        <fullName evidence="7">VTT domain-containing protein</fullName>
    </recommendedName>
</protein>
<evidence type="ECO:0000256" key="6">
    <source>
        <dbReference type="SAM" id="Phobius"/>
    </source>
</evidence>
<organism evidence="8 9">
    <name type="scientific">Pseudothioclava arenosa</name>
    <dbReference type="NCBI Taxonomy" id="1795308"/>
    <lineage>
        <taxon>Bacteria</taxon>
        <taxon>Pseudomonadati</taxon>
        <taxon>Pseudomonadota</taxon>
        <taxon>Alphaproteobacteria</taxon>
        <taxon>Rhodobacterales</taxon>
        <taxon>Paracoccaceae</taxon>
        <taxon>Pseudothioclava</taxon>
    </lineage>
</organism>